<evidence type="ECO:0000256" key="8">
    <source>
        <dbReference type="ARBA" id="ARBA00023170"/>
    </source>
</evidence>
<name>D2A343_TRICA</name>
<evidence type="ECO:0000256" key="6">
    <source>
        <dbReference type="ARBA" id="ARBA00022989"/>
    </source>
</evidence>
<evidence type="ECO:0000256" key="7">
    <source>
        <dbReference type="ARBA" id="ARBA00023136"/>
    </source>
</evidence>
<reference evidence="11 12" key="1">
    <citation type="journal article" date="2008" name="Nature">
        <title>The genome of the model beetle and pest Tribolium castaneum.</title>
        <authorList>
            <consortium name="Tribolium Genome Sequencing Consortium"/>
            <person name="Richards S."/>
            <person name="Gibbs R.A."/>
            <person name="Weinstock G.M."/>
            <person name="Brown S.J."/>
            <person name="Denell R."/>
            <person name="Beeman R.W."/>
            <person name="Gibbs R."/>
            <person name="Beeman R.W."/>
            <person name="Brown S.J."/>
            <person name="Bucher G."/>
            <person name="Friedrich M."/>
            <person name="Grimmelikhuijzen C.J."/>
            <person name="Klingler M."/>
            <person name="Lorenzen M."/>
            <person name="Richards S."/>
            <person name="Roth S."/>
            <person name="Schroder R."/>
            <person name="Tautz D."/>
            <person name="Zdobnov E.M."/>
            <person name="Muzny D."/>
            <person name="Gibbs R.A."/>
            <person name="Weinstock G.M."/>
            <person name="Attaway T."/>
            <person name="Bell S."/>
            <person name="Buhay C.J."/>
            <person name="Chandrabose M.N."/>
            <person name="Chavez D."/>
            <person name="Clerk-Blankenburg K.P."/>
            <person name="Cree A."/>
            <person name="Dao M."/>
            <person name="Davis C."/>
            <person name="Chacko J."/>
            <person name="Dinh H."/>
            <person name="Dugan-Rocha S."/>
            <person name="Fowler G."/>
            <person name="Garner T.T."/>
            <person name="Garnes J."/>
            <person name="Gnirke A."/>
            <person name="Hawes A."/>
            <person name="Hernandez J."/>
            <person name="Hines S."/>
            <person name="Holder M."/>
            <person name="Hume J."/>
            <person name="Jhangiani S.N."/>
            <person name="Joshi V."/>
            <person name="Khan Z.M."/>
            <person name="Jackson L."/>
            <person name="Kovar C."/>
            <person name="Kowis A."/>
            <person name="Lee S."/>
            <person name="Lewis L.R."/>
            <person name="Margolis J."/>
            <person name="Morgan M."/>
            <person name="Nazareth L.V."/>
            <person name="Nguyen N."/>
            <person name="Okwuonu G."/>
            <person name="Parker D."/>
            <person name="Richards S."/>
            <person name="Ruiz S.J."/>
            <person name="Santibanez J."/>
            <person name="Savard J."/>
            <person name="Scherer S.E."/>
            <person name="Schneider B."/>
            <person name="Sodergren E."/>
            <person name="Tautz D."/>
            <person name="Vattahil S."/>
            <person name="Villasana D."/>
            <person name="White C.S."/>
            <person name="Wright R."/>
            <person name="Park Y."/>
            <person name="Beeman R.W."/>
            <person name="Lord J."/>
            <person name="Oppert B."/>
            <person name="Lorenzen M."/>
            <person name="Brown S."/>
            <person name="Wang L."/>
            <person name="Savard J."/>
            <person name="Tautz D."/>
            <person name="Richards S."/>
            <person name="Weinstock G."/>
            <person name="Gibbs R.A."/>
            <person name="Liu Y."/>
            <person name="Worley K."/>
            <person name="Weinstock G."/>
            <person name="Elsik C.G."/>
            <person name="Reese J.T."/>
            <person name="Elhaik E."/>
            <person name="Landan G."/>
            <person name="Graur D."/>
            <person name="Arensburger P."/>
            <person name="Atkinson P."/>
            <person name="Beeman R.W."/>
            <person name="Beidler J."/>
            <person name="Brown S.J."/>
            <person name="Demuth J.P."/>
            <person name="Drury D.W."/>
            <person name="Du Y.Z."/>
            <person name="Fujiwara H."/>
            <person name="Lorenzen M."/>
            <person name="Maselli V."/>
            <person name="Osanai M."/>
            <person name="Park Y."/>
            <person name="Robertson H.M."/>
            <person name="Tu Z."/>
            <person name="Wang J.J."/>
            <person name="Wang S."/>
            <person name="Richards S."/>
            <person name="Song H."/>
            <person name="Zhang L."/>
            <person name="Sodergren E."/>
            <person name="Werner D."/>
            <person name="Stanke M."/>
            <person name="Morgenstern B."/>
            <person name="Solovyev V."/>
            <person name="Kosarev P."/>
            <person name="Brown G."/>
            <person name="Chen H.C."/>
            <person name="Ermolaeva O."/>
            <person name="Hlavina W."/>
            <person name="Kapustin Y."/>
            <person name="Kiryutin B."/>
            <person name="Kitts P."/>
            <person name="Maglott D."/>
            <person name="Pruitt K."/>
            <person name="Sapojnikov V."/>
            <person name="Souvorov A."/>
            <person name="Mackey A.J."/>
            <person name="Waterhouse R.M."/>
            <person name="Wyder S."/>
            <person name="Zdobnov E.M."/>
            <person name="Zdobnov E.M."/>
            <person name="Wyder S."/>
            <person name="Kriventseva E.V."/>
            <person name="Kadowaki T."/>
            <person name="Bork P."/>
            <person name="Aranda M."/>
            <person name="Bao R."/>
            <person name="Beermann A."/>
            <person name="Berns N."/>
            <person name="Bolognesi R."/>
            <person name="Bonneton F."/>
            <person name="Bopp D."/>
            <person name="Brown S.J."/>
            <person name="Bucher G."/>
            <person name="Butts T."/>
            <person name="Chaumot A."/>
            <person name="Denell R.E."/>
            <person name="Ferrier D.E."/>
            <person name="Friedrich M."/>
            <person name="Gordon C.M."/>
            <person name="Jindra M."/>
            <person name="Klingler M."/>
            <person name="Lan Q."/>
            <person name="Lattorff H.M."/>
            <person name="Laudet V."/>
            <person name="von Levetsow C."/>
            <person name="Liu Z."/>
            <person name="Lutz R."/>
            <person name="Lynch J.A."/>
            <person name="da Fonseca R.N."/>
            <person name="Posnien N."/>
            <person name="Reuter R."/>
            <person name="Roth S."/>
            <person name="Savard J."/>
            <person name="Schinko J.B."/>
            <person name="Schmitt C."/>
            <person name="Schoppmeier M."/>
            <person name="Schroder R."/>
            <person name="Shippy T.D."/>
            <person name="Simonnet F."/>
            <person name="Marques-Souza H."/>
            <person name="Tautz D."/>
            <person name="Tomoyasu Y."/>
            <person name="Trauner J."/>
            <person name="Van der Zee M."/>
            <person name="Vervoort M."/>
            <person name="Wittkopp N."/>
            <person name="Wimmer E.A."/>
            <person name="Yang X."/>
            <person name="Jones A.K."/>
            <person name="Sattelle D.B."/>
            <person name="Ebert P.R."/>
            <person name="Nelson D."/>
            <person name="Scott J.G."/>
            <person name="Beeman R.W."/>
            <person name="Muthukrishnan S."/>
            <person name="Kramer K.J."/>
            <person name="Arakane Y."/>
            <person name="Beeman R.W."/>
            <person name="Zhu Q."/>
            <person name="Hogenkamp D."/>
            <person name="Dixit R."/>
            <person name="Oppert B."/>
            <person name="Jiang H."/>
            <person name="Zou Z."/>
            <person name="Marshall J."/>
            <person name="Elpidina E."/>
            <person name="Vinokurov K."/>
            <person name="Oppert C."/>
            <person name="Zou Z."/>
            <person name="Evans J."/>
            <person name="Lu Z."/>
            <person name="Zhao P."/>
            <person name="Sumathipala N."/>
            <person name="Altincicek B."/>
            <person name="Vilcinskas A."/>
            <person name="Williams M."/>
            <person name="Hultmark D."/>
            <person name="Hetru C."/>
            <person name="Jiang H."/>
            <person name="Grimmelikhuijzen C.J."/>
            <person name="Hauser F."/>
            <person name="Cazzamali G."/>
            <person name="Williamson M."/>
            <person name="Park Y."/>
            <person name="Li B."/>
            <person name="Tanaka Y."/>
            <person name="Predel R."/>
            <person name="Neupert S."/>
            <person name="Schachtner J."/>
            <person name="Verleyen P."/>
            <person name="Raible F."/>
            <person name="Bork P."/>
            <person name="Friedrich M."/>
            <person name="Walden K.K."/>
            <person name="Robertson H.M."/>
            <person name="Angeli S."/>
            <person name="Foret S."/>
            <person name="Bucher G."/>
            <person name="Schuetz S."/>
            <person name="Maleszka R."/>
            <person name="Wimmer E.A."/>
            <person name="Beeman R.W."/>
            <person name="Lorenzen M."/>
            <person name="Tomoyasu Y."/>
            <person name="Miller S.C."/>
            <person name="Grossmann D."/>
            <person name="Bucher G."/>
        </authorList>
    </citation>
    <scope>NUCLEOTIDE SEQUENCE [LARGE SCALE GENOMIC DNA]</scope>
    <source>
        <strain evidence="11 12">Georgia GA2</strain>
    </source>
</reference>
<dbReference type="GO" id="GO:0007165">
    <property type="term" value="P:signal transduction"/>
    <property type="evidence" value="ECO:0007669"/>
    <property type="project" value="UniProtKB-KW"/>
</dbReference>
<accession>D2A343</accession>
<evidence type="ECO:0000256" key="10">
    <source>
        <dbReference type="RuleBase" id="RU351113"/>
    </source>
</evidence>
<dbReference type="EMBL" id="KQ971338">
    <property type="protein sequence ID" value="EFA02841.1"/>
    <property type="molecule type" value="Genomic_DNA"/>
</dbReference>
<keyword evidence="7 10" id="KW-0472">Membrane</keyword>
<feature type="transmembrane region" description="Helical" evidence="10">
    <location>
        <begin position="258"/>
        <end position="281"/>
    </location>
</feature>
<dbReference type="InParanoid" id="D2A343"/>
<evidence type="ECO:0000256" key="4">
    <source>
        <dbReference type="ARBA" id="ARBA00022692"/>
    </source>
</evidence>
<protein>
    <recommendedName>
        <fullName evidence="10">Odorant receptor</fullName>
    </recommendedName>
</protein>
<organism evidence="11 12">
    <name type="scientific">Tribolium castaneum</name>
    <name type="common">Red flour beetle</name>
    <dbReference type="NCBI Taxonomy" id="7070"/>
    <lineage>
        <taxon>Eukaryota</taxon>
        <taxon>Metazoa</taxon>
        <taxon>Ecdysozoa</taxon>
        <taxon>Arthropoda</taxon>
        <taxon>Hexapoda</taxon>
        <taxon>Insecta</taxon>
        <taxon>Pterygota</taxon>
        <taxon>Neoptera</taxon>
        <taxon>Endopterygota</taxon>
        <taxon>Coleoptera</taxon>
        <taxon>Polyphaga</taxon>
        <taxon>Cucujiformia</taxon>
        <taxon>Tenebrionidae</taxon>
        <taxon>Tenebrionidae incertae sedis</taxon>
        <taxon>Tribolium</taxon>
    </lineage>
</organism>
<keyword evidence="12" id="KW-1185">Reference proteome</keyword>
<dbReference type="InterPro" id="IPR004117">
    <property type="entry name" value="7tm6_olfct_rcpt"/>
</dbReference>
<dbReference type="GO" id="GO:0005886">
    <property type="term" value="C:plasma membrane"/>
    <property type="evidence" value="ECO:0000318"/>
    <property type="project" value="GO_Central"/>
</dbReference>
<feature type="transmembrane region" description="Helical" evidence="10">
    <location>
        <begin position="287"/>
        <end position="307"/>
    </location>
</feature>
<keyword evidence="8 10" id="KW-0675">Receptor</keyword>
<evidence type="ECO:0000256" key="1">
    <source>
        <dbReference type="ARBA" id="ARBA00004651"/>
    </source>
</evidence>
<dbReference type="GO" id="GO:0004984">
    <property type="term" value="F:olfactory receptor activity"/>
    <property type="evidence" value="ECO:0000318"/>
    <property type="project" value="GO_Central"/>
</dbReference>
<dbReference type="HOGENOM" id="CLU_059644_1_0_1"/>
<comment type="caution">
    <text evidence="10">Lacks conserved residue(s) required for the propagation of feature annotation.</text>
</comment>
<dbReference type="PANTHER" id="PTHR21137">
    <property type="entry name" value="ODORANT RECEPTOR"/>
    <property type="match status" value="1"/>
</dbReference>
<dbReference type="Proteomes" id="UP000007266">
    <property type="component" value="Linkage group 4"/>
</dbReference>
<feature type="transmembrane region" description="Helical" evidence="10">
    <location>
        <begin position="32"/>
        <end position="52"/>
    </location>
</feature>
<comment type="similarity">
    <text evidence="10">Belongs to the insect chemoreceptor superfamily. Heteromeric odorant receptor channel (TC 1.A.69) family.</text>
</comment>
<dbReference type="GO" id="GO:0005549">
    <property type="term" value="F:odorant binding"/>
    <property type="evidence" value="ECO:0007669"/>
    <property type="project" value="InterPro"/>
</dbReference>
<evidence type="ECO:0000256" key="9">
    <source>
        <dbReference type="ARBA" id="ARBA00023224"/>
    </source>
</evidence>
<feature type="transmembrane region" description="Helical" evidence="10">
    <location>
        <begin position="119"/>
        <end position="139"/>
    </location>
</feature>
<dbReference type="AlphaFoldDB" id="D2A343"/>
<dbReference type="PANTHER" id="PTHR21137:SF35">
    <property type="entry name" value="ODORANT RECEPTOR 19A-RELATED"/>
    <property type="match status" value="1"/>
</dbReference>
<feature type="transmembrane region" description="Helical" evidence="10">
    <location>
        <begin position="173"/>
        <end position="191"/>
    </location>
</feature>
<keyword evidence="2" id="KW-1003">Cell membrane</keyword>
<evidence type="ECO:0000256" key="3">
    <source>
        <dbReference type="ARBA" id="ARBA00022606"/>
    </source>
</evidence>
<evidence type="ECO:0000256" key="2">
    <source>
        <dbReference type="ARBA" id="ARBA00022475"/>
    </source>
</evidence>
<comment type="subcellular location">
    <subcellularLocation>
        <location evidence="1 10">Cell membrane</location>
        <topology evidence="1 10">Multi-pass membrane protein</topology>
    </subcellularLocation>
</comment>
<reference evidence="11 12" key="2">
    <citation type="journal article" date="2010" name="Nucleic Acids Res.">
        <title>BeetleBase in 2010: revisions to provide comprehensive genomic information for Tribolium castaneum.</title>
        <authorList>
            <person name="Kim H.S."/>
            <person name="Murphy T."/>
            <person name="Xia J."/>
            <person name="Caragea D."/>
            <person name="Park Y."/>
            <person name="Beeman R.W."/>
            <person name="Lorenzen M.D."/>
            <person name="Butcher S."/>
            <person name="Manak J.R."/>
            <person name="Brown S.J."/>
        </authorList>
    </citation>
    <scope>GENOME REANNOTATION</scope>
    <source>
        <strain evidence="11 12">Georgia GA2</strain>
    </source>
</reference>
<keyword evidence="4 10" id="KW-0812">Transmembrane</keyword>
<feature type="transmembrane region" description="Helical" evidence="10">
    <location>
        <begin position="64"/>
        <end position="83"/>
    </location>
</feature>
<proteinExistence type="inferred from homology"/>
<keyword evidence="3 10" id="KW-0716">Sensory transduction</keyword>
<evidence type="ECO:0000313" key="12">
    <source>
        <dbReference type="Proteomes" id="UP000007266"/>
    </source>
</evidence>
<keyword evidence="6 10" id="KW-1133">Transmembrane helix</keyword>
<dbReference type="PhylomeDB" id="D2A343"/>
<evidence type="ECO:0000313" key="11">
    <source>
        <dbReference type="EMBL" id="EFA02841.1"/>
    </source>
</evidence>
<gene>
    <name evidence="11" type="primary">Or277</name>
    <name evidence="11" type="synonym">GLEAN_07582</name>
    <name evidence="11" type="ORF">TcasGA2_TC007582</name>
</gene>
<keyword evidence="9 10" id="KW-0807">Transducer</keyword>
<keyword evidence="5 10" id="KW-0552">Olfaction</keyword>
<dbReference type="GO" id="GO:0050911">
    <property type="term" value="P:detection of chemical stimulus involved in sensory perception of smell"/>
    <property type="evidence" value="ECO:0000318"/>
    <property type="project" value="GO_Central"/>
</dbReference>
<sequence>MDQVLEKFPENDWLRGVKFISSDIFQRKLVKAVLFMVLLVHLTASVITIRAILIKDITAKEFTFYGPVFFGCFYGMLAIYIILFEKNFIANLSGELKMWSFRSAGAEITRQIRFESRVVTIYAIINFVMVVIASCLHITPLESDYETFYMIRFFEDKIPDYANVCKTSYRSTFLVMGYVMMVHVYQIIYATQHGKFQIMLYLEYVKRVTQFNEKIGEKCLFYNESFQKMVARKLKNCVIRHNEFLKYHRKNTREMSHWIVAFSLCGCLLGISVFFYILSGVIYREQYFRVAVLLTTAASTFVAFIVAGQSLESRVDNGYSVVSRIEWYNFSETNKKTYFLLLVMLMQPWKIKFSDKYSINYELGLSIVRGIYSIISVMVNIRFDS</sequence>
<evidence type="ECO:0000256" key="5">
    <source>
        <dbReference type="ARBA" id="ARBA00022725"/>
    </source>
</evidence>